<feature type="binding site" evidence="11">
    <location>
        <begin position="267"/>
        <end position="273"/>
    </location>
    <ligand>
        <name>FAD</name>
        <dbReference type="ChEBI" id="CHEBI:57692"/>
    </ligand>
</feature>
<feature type="site" description="Important for enzyme activity" evidence="12">
    <location>
        <position position="383"/>
    </location>
</feature>
<dbReference type="OrthoDB" id="7786253at2759"/>
<dbReference type="Pfam" id="PF01565">
    <property type="entry name" value="FAD_binding_4"/>
    <property type="match status" value="1"/>
</dbReference>
<evidence type="ECO:0000256" key="6">
    <source>
        <dbReference type="ARBA" id="ARBA00022630"/>
    </source>
</evidence>
<comment type="caution">
    <text evidence="15">The sequence shown here is derived from an EMBL/GenBank/DDBJ whole genome shotgun (WGS) entry which is preliminary data.</text>
</comment>
<feature type="binding site" evidence="11">
    <location>
        <begin position="332"/>
        <end position="338"/>
    </location>
    <ligand>
        <name>FAD</name>
        <dbReference type="ChEBI" id="CHEBI:57692"/>
    </ligand>
</feature>
<dbReference type="GO" id="GO:0005777">
    <property type="term" value="C:peroxisome"/>
    <property type="evidence" value="ECO:0007669"/>
    <property type="project" value="UniProtKB-SubCell"/>
</dbReference>
<dbReference type="InterPro" id="IPR016167">
    <property type="entry name" value="FAD-bd_PCMH_sub1"/>
</dbReference>
<feature type="binding site" evidence="10">
    <location>
        <position position="478"/>
    </location>
    <ligand>
        <name>substrate</name>
    </ligand>
</feature>
<dbReference type="STRING" id="7375.A0A0L0CMS2"/>
<dbReference type="EMBL" id="JRES01000171">
    <property type="protein sequence ID" value="KNC33648.1"/>
    <property type="molecule type" value="Genomic_DNA"/>
</dbReference>
<dbReference type="PANTHER" id="PTHR46568">
    <property type="entry name" value="ALKYLDIHYDROXYACETONEPHOSPHATE SYNTHASE, PEROXISOMAL"/>
    <property type="match status" value="1"/>
</dbReference>
<dbReference type="GO" id="GO:0008611">
    <property type="term" value="P:ether lipid biosynthetic process"/>
    <property type="evidence" value="ECO:0007669"/>
    <property type="project" value="UniProtKB-UniPathway"/>
</dbReference>
<evidence type="ECO:0000256" key="8">
    <source>
        <dbReference type="ARBA" id="ARBA00023140"/>
    </source>
</evidence>
<dbReference type="InterPro" id="IPR016164">
    <property type="entry name" value="FAD-linked_Oxase-like_C"/>
</dbReference>
<dbReference type="PROSITE" id="PS51387">
    <property type="entry name" value="FAD_PCMH"/>
    <property type="match status" value="1"/>
</dbReference>
<dbReference type="AlphaFoldDB" id="A0A0L0CMS2"/>
<dbReference type="Gene3D" id="3.30.465.10">
    <property type="match status" value="1"/>
</dbReference>
<evidence type="ECO:0000256" key="2">
    <source>
        <dbReference type="ARBA" id="ARBA00004670"/>
    </source>
</evidence>
<feature type="binding site" evidence="11">
    <location>
        <begin position="280"/>
        <end position="283"/>
    </location>
    <ligand>
        <name>FAD</name>
        <dbReference type="ChEBI" id="CHEBI:57692"/>
    </ligand>
</feature>
<dbReference type="InterPro" id="IPR016171">
    <property type="entry name" value="Vanillyl_alc_oxidase_C-sub2"/>
</dbReference>
<comment type="subcellular location">
    <subcellularLocation>
        <location evidence="1 13">Peroxisome</location>
    </subcellularLocation>
</comment>
<reference evidence="15 16" key="1">
    <citation type="journal article" date="2015" name="Nat. Commun.">
        <title>Lucilia cuprina genome unlocks parasitic fly biology to underpin future interventions.</title>
        <authorList>
            <person name="Anstead C.A."/>
            <person name="Korhonen P.K."/>
            <person name="Young N.D."/>
            <person name="Hall R.S."/>
            <person name="Jex A.R."/>
            <person name="Murali S.C."/>
            <person name="Hughes D.S."/>
            <person name="Lee S.F."/>
            <person name="Perry T."/>
            <person name="Stroehlein A.J."/>
            <person name="Ansell B.R."/>
            <person name="Breugelmans B."/>
            <person name="Hofmann A."/>
            <person name="Qu J."/>
            <person name="Dugan S."/>
            <person name="Lee S.L."/>
            <person name="Chao H."/>
            <person name="Dinh H."/>
            <person name="Han Y."/>
            <person name="Doddapaneni H.V."/>
            <person name="Worley K.C."/>
            <person name="Muzny D.M."/>
            <person name="Ioannidis P."/>
            <person name="Waterhouse R.M."/>
            <person name="Zdobnov E.M."/>
            <person name="James P.J."/>
            <person name="Bagnall N.H."/>
            <person name="Kotze A.C."/>
            <person name="Gibbs R.A."/>
            <person name="Richards S."/>
            <person name="Batterham P."/>
            <person name="Gasser R.B."/>
        </authorList>
    </citation>
    <scope>NUCLEOTIDE SEQUENCE [LARGE SCALE GENOMIC DNA]</scope>
    <source>
        <strain evidence="15 16">LS</strain>
        <tissue evidence="15">Full body</tissue>
    </source>
</reference>
<comment type="pathway">
    <text evidence="2 13">Glycerolipid metabolism; ether lipid biosynthesis.</text>
</comment>
<feature type="binding site" evidence="11">
    <location>
        <begin position="198"/>
        <end position="204"/>
    </location>
    <ligand>
        <name>FAD</name>
        <dbReference type="ChEBI" id="CHEBI:57692"/>
    </ligand>
</feature>
<evidence type="ECO:0000256" key="12">
    <source>
        <dbReference type="PIRSR" id="PIRSR625650-4"/>
    </source>
</evidence>
<keyword evidence="6 13" id="KW-0285">Flavoprotein</keyword>
<evidence type="ECO:0000259" key="14">
    <source>
        <dbReference type="PROSITE" id="PS51387"/>
    </source>
</evidence>
<dbReference type="InterPro" id="IPR036318">
    <property type="entry name" value="FAD-bd_PCMH-like_sf"/>
</dbReference>
<dbReference type="Gene3D" id="3.30.70.3450">
    <property type="match status" value="1"/>
</dbReference>
<dbReference type="Proteomes" id="UP000037069">
    <property type="component" value="Unassembled WGS sequence"/>
</dbReference>
<dbReference type="Gene3D" id="3.30.300.330">
    <property type="match status" value="1"/>
</dbReference>
<evidence type="ECO:0000256" key="5">
    <source>
        <dbReference type="ARBA" id="ARBA00012385"/>
    </source>
</evidence>
<dbReference type="OMA" id="GTISHQH"/>
<organism evidence="15 16">
    <name type="scientific">Lucilia cuprina</name>
    <name type="common">Green bottle fly</name>
    <name type="synonym">Australian sheep blowfly</name>
    <dbReference type="NCBI Taxonomy" id="7375"/>
    <lineage>
        <taxon>Eukaryota</taxon>
        <taxon>Metazoa</taxon>
        <taxon>Ecdysozoa</taxon>
        <taxon>Arthropoda</taxon>
        <taxon>Hexapoda</taxon>
        <taxon>Insecta</taxon>
        <taxon>Pterygota</taxon>
        <taxon>Neoptera</taxon>
        <taxon>Endopterygota</taxon>
        <taxon>Diptera</taxon>
        <taxon>Brachycera</taxon>
        <taxon>Muscomorpha</taxon>
        <taxon>Oestroidea</taxon>
        <taxon>Calliphoridae</taxon>
        <taxon>Luciliinae</taxon>
        <taxon>Lucilia</taxon>
    </lineage>
</organism>
<dbReference type="UniPathway" id="UPA00781"/>
<dbReference type="InterPro" id="IPR006094">
    <property type="entry name" value="Oxid_FAD_bind_N"/>
</dbReference>
<feature type="domain" description="FAD-binding PCMH-type" evidence="14">
    <location>
        <begin position="166"/>
        <end position="348"/>
    </location>
</feature>
<evidence type="ECO:0000313" key="15">
    <source>
        <dbReference type="EMBL" id="KNC33648.1"/>
    </source>
</evidence>
<feature type="active site" description="Proton donor/acceptor" evidence="9">
    <location>
        <position position="540"/>
    </location>
</feature>
<evidence type="ECO:0000256" key="7">
    <source>
        <dbReference type="ARBA" id="ARBA00022827"/>
    </source>
</evidence>
<dbReference type="InterPro" id="IPR025650">
    <property type="entry name" value="Alkyl-DHAP_Synthase"/>
</dbReference>
<protein>
    <recommendedName>
        <fullName evidence="5 13">Alkylglycerone-phosphate synthase</fullName>
        <shortName evidence="13">Alkyl-DHAP synthase</shortName>
        <ecNumber evidence="5 13">2.5.1.26</ecNumber>
    </recommendedName>
</protein>
<dbReference type="GO" id="GO:0008609">
    <property type="term" value="F:alkylglycerone-phosphate synthase activity"/>
    <property type="evidence" value="ECO:0007669"/>
    <property type="project" value="UniProtKB-EC"/>
</dbReference>
<proteinExistence type="inferred from homology"/>
<dbReference type="Pfam" id="PF02913">
    <property type="entry name" value="FAD-oxidase_C"/>
    <property type="match status" value="1"/>
</dbReference>
<dbReference type="Gene3D" id="3.30.43.10">
    <property type="entry name" value="Uridine Diphospho-n-acetylenolpyruvylglucosamine Reductase, domain 2"/>
    <property type="match status" value="1"/>
</dbReference>
<dbReference type="GO" id="GO:0071949">
    <property type="term" value="F:FAD binding"/>
    <property type="evidence" value="ECO:0007669"/>
    <property type="project" value="InterPro"/>
</dbReference>
<dbReference type="PANTHER" id="PTHR46568:SF1">
    <property type="entry name" value="ALKYLDIHYDROXYACETONEPHOSPHATE SYNTHASE, PEROXISOMAL"/>
    <property type="match status" value="1"/>
</dbReference>
<dbReference type="InterPro" id="IPR016169">
    <property type="entry name" value="FAD-bd_PCMH_sub2"/>
</dbReference>
<dbReference type="InterPro" id="IPR004113">
    <property type="entry name" value="FAD-bd_oxidored_4_C"/>
</dbReference>
<keyword evidence="13" id="KW-0808">Transferase</keyword>
<dbReference type="SUPFAM" id="SSF55103">
    <property type="entry name" value="FAD-linked oxidases, C-terminal domain"/>
    <property type="match status" value="1"/>
</dbReference>
<evidence type="ECO:0000256" key="13">
    <source>
        <dbReference type="RuleBase" id="RU363113"/>
    </source>
</evidence>
<sequence length="647" mass="73427">MAANNKCINYINKPEKENQVTSCKQQKSKSAFKASITLDERLSKDVNGVFPKRRQDVLKWYGWGYKDSEFYVKNNIIHFRGDRYPLEGAALPYFTDWVLSTFNITVYDNIPKPMLPQEYPRPTVNTDFLRELHETDISYSQEGIDRFVRCHGQTLHDIYYLSHNKFQRIPDVVTWPSNHAEVEKLVALAHKHNVVVLPYGGGTSVSGATTCPQQEQRMICILDTSQMNRMLWLNRKNLTVCFEAGIAGQDLENILRKEGLTVGHEPDSYEFSTLGGWVATRASGMKKNVYGNIEDLVVRMKLVTPSGVLDRECTAPRISCGPDFNHVIMGSEGTLGVITEVVLKVRPLPPIKRYNSLVFPDFESGVGFMREVAERRCQPASVRLMDNNQFIMGQSLKPVKSWREDLKDSFKKKYLTMVKCLDLTKICAATLLFEGEAEDVDRQESLIINIAKKHKGFSGGGQNGERGYIMTFVIAYMRDLALLYDIVAESFETSVPWDRCYSLCENVKKRIELECHAKSIHHFSISCRVTQTYDAGACVYFYFAFNYKGFSNPVELFEHIENGARDEILACGGSLSHHHGVGKIRSQWYTKTITQTGANLYKATKKQLDPKNIFATGNLLPLEEQLQGVKSKDDNLAKTNTTIKAKL</sequence>
<evidence type="ECO:0000256" key="10">
    <source>
        <dbReference type="PIRSR" id="PIRSR625650-2"/>
    </source>
</evidence>
<gene>
    <name evidence="15" type="ORF">FF38_08721</name>
</gene>
<dbReference type="Gene3D" id="1.10.45.10">
    <property type="entry name" value="Vanillyl-alcohol Oxidase, Chain A, domain 4"/>
    <property type="match status" value="1"/>
</dbReference>
<accession>A0A0L0CMS2</accession>
<dbReference type="Gene3D" id="3.30.160.650">
    <property type="match status" value="1"/>
</dbReference>
<comment type="similarity">
    <text evidence="3 13">Belongs to the FAD-binding oxidoreductase/transferase type 4 family.</text>
</comment>
<evidence type="ECO:0000313" key="16">
    <source>
        <dbReference type="Proteomes" id="UP000037069"/>
    </source>
</evidence>
<evidence type="ECO:0000256" key="1">
    <source>
        <dbReference type="ARBA" id="ARBA00004275"/>
    </source>
</evidence>
<comment type="cofactor">
    <cofactor evidence="11 13">
        <name>FAD</name>
        <dbReference type="ChEBI" id="CHEBI:57692"/>
    </cofactor>
</comment>
<keyword evidence="8 13" id="KW-0576">Peroxisome</keyword>
<dbReference type="InterPro" id="IPR016166">
    <property type="entry name" value="FAD-bd_PCMH"/>
</dbReference>
<keyword evidence="16" id="KW-1185">Reference proteome</keyword>
<name>A0A0L0CMS2_LUCCU</name>
<comment type="subunit">
    <text evidence="4 13">Homodimer.</text>
</comment>
<evidence type="ECO:0000256" key="11">
    <source>
        <dbReference type="PIRSR" id="PIRSR625650-3"/>
    </source>
</evidence>
<evidence type="ECO:0000256" key="9">
    <source>
        <dbReference type="PIRSR" id="PIRSR625650-1"/>
    </source>
</evidence>
<evidence type="ECO:0000256" key="3">
    <source>
        <dbReference type="ARBA" id="ARBA00008000"/>
    </source>
</evidence>
<comment type="catalytic activity">
    <reaction evidence="13">
        <text>a long chain fatty alcohol + a 1-acylglycerone 3-phosphate = a 1-O-alkylglycerone 3-phosphate + a long-chain fatty acid + H(+)</text>
        <dbReference type="Rhea" id="RHEA:36171"/>
        <dbReference type="ChEBI" id="CHEBI:15378"/>
        <dbReference type="ChEBI" id="CHEBI:17135"/>
        <dbReference type="ChEBI" id="CHEBI:57534"/>
        <dbReference type="ChEBI" id="CHEBI:57560"/>
        <dbReference type="ChEBI" id="CHEBI:73315"/>
        <dbReference type="EC" id="2.5.1.26"/>
    </reaction>
</comment>
<dbReference type="SUPFAM" id="SSF56176">
    <property type="entry name" value="FAD-binding/transporter-associated domain-like"/>
    <property type="match status" value="1"/>
</dbReference>
<dbReference type="EC" id="2.5.1.26" evidence="5 13"/>
<keyword evidence="13" id="KW-0443">Lipid metabolism</keyword>
<evidence type="ECO:0000256" key="4">
    <source>
        <dbReference type="ARBA" id="ARBA00011738"/>
    </source>
</evidence>
<keyword evidence="13" id="KW-0444">Lipid biosynthesis</keyword>
<keyword evidence="7 11" id="KW-0274">FAD</keyword>
<comment type="function">
    <text evidence="13">Catalyzes the exchange of an acyl for a long-chain alkyl group and the formation of the ether bond in the biosynthesis of ether phospholipids.</text>
</comment>